<accession>A0AAN3V6K6</accession>
<dbReference type="RefSeq" id="WP_000071977.1">
    <property type="nucleotide sequence ID" value="NZ_AFAA02000017.1"/>
</dbReference>
<keyword evidence="4" id="KW-0051">Antiviral defense</keyword>
<dbReference type="Pfam" id="PF26305">
    <property type="entry name" value="CD_NTase_C"/>
    <property type="match status" value="1"/>
</dbReference>
<evidence type="ECO:0000259" key="5">
    <source>
        <dbReference type="Pfam" id="PF26305"/>
    </source>
</evidence>
<evidence type="ECO:0000256" key="3">
    <source>
        <dbReference type="ARBA" id="ARBA00022741"/>
    </source>
</evidence>
<evidence type="ECO:0000313" key="6">
    <source>
        <dbReference type="EMBL" id="EII35693.1"/>
    </source>
</evidence>
<dbReference type="Proteomes" id="UP000003866">
    <property type="component" value="Unassembled WGS sequence"/>
</dbReference>
<evidence type="ECO:0000256" key="1">
    <source>
        <dbReference type="ARBA" id="ARBA00022679"/>
    </source>
</evidence>
<evidence type="ECO:0000313" key="7">
    <source>
        <dbReference type="Proteomes" id="UP000003866"/>
    </source>
</evidence>
<dbReference type="InterPro" id="IPR058909">
    <property type="entry name" value="CD_NTase_C"/>
</dbReference>
<sequence>MSNSSYSSRIERMKSRRKGTYDQLRVATESMSNQRYDGLEKYALLEDALELNESWESRGRDDSAIRYVIGAMQPVDPRYTEISFETAYRIENQLTKKLDLNLDFRVQGSVPLDIHIKGFSDVDLLIIDTQMLMYDSGGVGSYSAAEKDGRDVIIELRRAARDALKMTFPAAQVDDNNAKSLRITGGSLQREVDVVPGIWWDTKEYQLTKKEEHRGVTIIDKNKRERIYNEPFLHMQRIKDKCDQCNGGLRKSIRMLKTLKADSGDEGSSIDLSSYDIASLMYHADANNLRHSTYYELAVLVETHRWLNHLAQDHDAAMQLDVPNGTRKIFEKPNSYGEFLKLTGILNNLVTEVLREVTGNSTEYYSNARGDLLRKQVVF</sequence>
<keyword evidence="1" id="KW-0808">Transferase</keyword>
<protein>
    <recommendedName>
        <fullName evidence="5">cGAS/DncV-like nucleotidyltransferase C-terminal helical domain-containing protein</fullName>
    </recommendedName>
</protein>
<comment type="caution">
    <text evidence="6">The sequence shown here is derived from an EMBL/GenBank/DDBJ whole genome shotgun (WGS) entry which is preliminary data.</text>
</comment>
<organism evidence="6 7">
    <name type="scientific">Escherichia coli 4.0967</name>
    <dbReference type="NCBI Taxonomy" id="869687"/>
    <lineage>
        <taxon>Bacteria</taxon>
        <taxon>Pseudomonadati</taxon>
        <taxon>Pseudomonadota</taxon>
        <taxon>Gammaproteobacteria</taxon>
        <taxon>Enterobacterales</taxon>
        <taxon>Enterobacteriaceae</taxon>
        <taxon>Escherichia</taxon>
    </lineage>
</organism>
<keyword evidence="3" id="KW-0547">Nucleotide-binding</keyword>
<name>A0AAN3V6K6_ECOLX</name>
<dbReference type="EMBL" id="AFAA02000017">
    <property type="protein sequence ID" value="EII35693.1"/>
    <property type="molecule type" value="Genomic_DNA"/>
</dbReference>
<keyword evidence="2" id="KW-0548">Nucleotidyltransferase</keyword>
<gene>
    <name evidence="6" type="ORF">EC40967_4317</name>
</gene>
<feature type="domain" description="cGAS/DncV-like nucleotidyltransferase C-terminal helical" evidence="5">
    <location>
        <begin position="237"/>
        <end position="335"/>
    </location>
</feature>
<dbReference type="AlphaFoldDB" id="A0AAN3V6K6"/>
<reference evidence="6 7" key="1">
    <citation type="submission" date="2011-12" db="EMBL/GenBank/DDBJ databases">
        <authorList>
            <person name="Brinkac L."/>
            <person name="Radune D."/>
            <person name="Sanka R."/>
            <person name="Selengut J."/>
            <person name="DebRoy C."/>
            <person name="Feng P."/>
            <person name="Fratamico P.M."/>
            <person name="Kapur V."/>
            <person name="Kariyawasam S."/>
            <person name="Losada L."/>
            <person name="Nierman W.C."/>
            <person name="Nelson K."/>
        </authorList>
    </citation>
    <scope>NUCLEOTIDE SEQUENCE [LARGE SCALE GENOMIC DNA]</scope>
    <source>
        <strain evidence="6 7">4.0967</strain>
    </source>
</reference>
<proteinExistence type="predicted"/>
<evidence type="ECO:0000256" key="2">
    <source>
        <dbReference type="ARBA" id="ARBA00022695"/>
    </source>
</evidence>
<evidence type="ECO:0000256" key="4">
    <source>
        <dbReference type="ARBA" id="ARBA00023118"/>
    </source>
</evidence>